<keyword evidence="7" id="KW-1185">Reference proteome</keyword>
<keyword evidence="1" id="KW-1003">Cell membrane</keyword>
<reference evidence="6 7" key="1">
    <citation type="submission" date="2013-03" db="EMBL/GenBank/DDBJ databases">
        <authorList>
            <person name="Linke B."/>
        </authorList>
    </citation>
    <scope>NUCLEOTIDE SEQUENCE [LARGE SCALE GENOMIC DNA]</scope>
    <source>
        <strain evidence="6 7">B13</strain>
    </source>
</reference>
<dbReference type="Pfam" id="PF07869">
    <property type="entry name" value="DUF1656"/>
    <property type="match status" value="1"/>
</dbReference>
<feature type="transmembrane region" description="Helical" evidence="5">
    <location>
        <begin position="51"/>
        <end position="70"/>
    </location>
</feature>
<organism evidence="6 7">
    <name type="scientific">Pseudomonas knackmussii (strain DSM 6978 / CCUG 54928 / LMG 23759 / B13)</name>
    <dbReference type="NCBI Taxonomy" id="1301098"/>
    <lineage>
        <taxon>Bacteria</taxon>
        <taxon>Pseudomonadati</taxon>
        <taxon>Pseudomonadota</taxon>
        <taxon>Gammaproteobacteria</taxon>
        <taxon>Pseudomonadales</taxon>
        <taxon>Pseudomonadaceae</taxon>
        <taxon>Pseudomonas</taxon>
    </lineage>
</organism>
<gene>
    <name evidence="6" type="ORF">PKB_0949</name>
</gene>
<evidence type="ECO:0000256" key="5">
    <source>
        <dbReference type="SAM" id="Phobius"/>
    </source>
</evidence>
<keyword evidence="4 5" id="KW-0472">Membrane</keyword>
<reference evidence="6 7" key="2">
    <citation type="submission" date="2014-05" db="EMBL/GenBank/DDBJ databases">
        <title>Genome sequence of the 3-chlorobenzoate degrading bacterium Pseudomonas knackmussii B13 shows multiple evidence for horizontal gene transfer.</title>
        <authorList>
            <person name="Miyazaki R."/>
            <person name="Bertelli C."/>
            <person name="Falquet L."/>
            <person name="Robinson-Rechavi M."/>
            <person name="Gharib W."/>
            <person name="Roy S."/>
            <person name="Van der Meer J.R."/>
        </authorList>
    </citation>
    <scope>NUCLEOTIDE SEQUENCE [LARGE SCALE GENOMIC DNA]</scope>
    <source>
        <strain evidence="6 7">B13</strain>
    </source>
</reference>
<proteinExistence type="predicted"/>
<dbReference type="EMBL" id="HG322950">
    <property type="protein sequence ID" value="CDF82315.1"/>
    <property type="molecule type" value="Genomic_DNA"/>
</dbReference>
<sequence>MLLEDLPREIAFHGVYMPTLTLLFVVAAVICWVIDRAFASLGVYRFTWHPALFRVCLFACLFGGLSLTVYR</sequence>
<dbReference type="PATRIC" id="fig|1301098.3.peg.956"/>
<dbReference type="KEGG" id="pkc:PKB_0949"/>
<feature type="transmembrane region" description="Helical" evidence="5">
    <location>
        <begin position="20"/>
        <end position="39"/>
    </location>
</feature>
<dbReference type="STRING" id="1301098.PKB_0949"/>
<evidence type="ECO:0000313" key="7">
    <source>
        <dbReference type="Proteomes" id="UP000025241"/>
    </source>
</evidence>
<keyword evidence="3 5" id="KW-1133">Transmembrane helix</keyword>
<keyword evidence="2 5" id="KW-0812">Transmembrane</keyword>
<evidence type="ECO:0000256" key="2">
    <source>
        <dbReference type="ARBA" id="ARBA00022692"/>
    </source>
</evidence>
<evidence type="ECO:0000313" key="6">
    <source>
        <dbReference type="EMBL" id="CDF82315.1"/>
    </source>
</evidence>
<dbReference type="HOGENOM" id="CLU_188292_3_0_6"/>
<evidence type="ECO:0000256" key="1">
    <source>
        <dbReference type="ARBA" id="ARBA00022475"/>
    </source>
</evidence>
<evidence type="ECO:0000256" key="4">
    <source>
        <dbReference type="ARBA" id="ARBA00023136"/>
    </source>
</evidence>
<dbReference type="Proteomes" id="UP000025241">
    <property type="component" value="Chromosome I"/>
</dbReference>
<dbReference type="AlphaFoldDB" id="A0A024HB70"/>
<accession>A0A024HB70</accession>
<protein>
    <submittedName>
        <fullName evidence="6">Hypothetical membrane protein</fullName>
    </submittedName>
</protein>
<dbReference type="InterPro" id="IPR012451">
    <property type="entry name" value="DUF1656"/>
</dbReference>
<evidence type="ECO:0000256" key="3">
    <source>
        <dbReference type="ARBA" id="ARBA00022989"/>
    </source>
</evidence>
<name>A0A024HB70_PSEKB</name>